<comment type="caution">
    <text evidence="1">The sequence shown here is derived from an EMBL/GenBank/DDBJ whole genome shotgun (WGS) entry which is preliminary data.</text>
</comment>
<name>A0A0F9LNW9_9ZZZZ</name>
<reference evidence="1" key="1">
    <citation type="journal article" date="2015" name="Nature">
        <title>Complex archaea that bridge the gap between prokaryotes and eukaryotes.</title>
        <authorList>
            <person name="Spang A."/>
            <person name="Saw J.H."/>
            <person name="Jorgensen S.L."/>
            <person name="Zaremba-Niedzwiedzka K."/>
            <person name="Martijn J."/>
            <person name="Lind A.E."/>
            <person name="van Eijk R."/>
            <person name="Schleper C."/>
            <person name="Guy L."/>
            <person name="Ettema T.J."/>
        </authorList>
    </citation>
    <scope>NUCLEOTIDE SEQUENCE</scope>
</reference>
<dbReference type="PROSITE" id="PS51257">
    <property type="entry name" value="PROKAR_LIPOPROTEIN"/>
    <property type="match status" value="1"/>
</dbReference>
<accession>A0A0F9LNW9</accession>
<sequence length="49" mass="5089">MTQFRIPFRNLVALVLLLVGGLFLSGCDAAGAPETPSEQAVSVRVSGVT</sequence>
<evidence type="ECO:0000313" key="1">
    <source>
        <dbReference type="EMBL" id="KKM66040.1"/>
    </source>
</evidence>
<proteinExistence type="predicted"/>
<gene>
    <name evidence="1" type="ORF">LCGC14_1485190</name>
</gene>
<protein>
    <submittedName>
        <fullName evidence="1">Uncharacterized protein</fullName>
    </submittedName>
</protein>
<dbReference type="AlphaFoldDB" id="A0A0F9LNW9"/>
<dbReference type="EMBL" id="LAZR01010611">
    <property type="protein sequence ID" value="KKM66040.1"/>
    <property type="molecule type" value="Genomic_DNA"/>
</dbReference>
<feature type="non-terminal residue" evidence="1">
    <location>
        <position position="49"/>
    </location>
</feature>
<organism evidence="1">
    <name type="scientific">marine sediment metagenome</name>
    <dbReference type="NCBI Taxonomy" id="412755"/>
    <lineage>
        <taxon>unclassified sequences</taxon>
        <taxon>metagenomes</taxon>
        <taxon>ecological metagenomes</taxon>
    </lineage>
</organism>